<evidence type="ECO:0000313" key="1">
    <source>
        <dbReference type="EMBL" id="CAJ0686072.1"/>
    </source>
</evidence>
<name>A0AAD2EL28_9RALS</name>
<protein>
    <recommendedName>
        <fullName evidence="3">HEAT repeat domain-containing protein</fullName>
    </recommendedName>
</protein>
<dbReference type="SUPFAM" id="SSF48371">
    <property type="entry name" value="ARM repeat"/>
    <property type="match status" value="1"/>
</dbReference>
<evidence type="ECO:0008006" key="3">
    <source>
        <dbReference type="Google" id="ProtNLM"/>
    </source>
</evidence>
<reference evidence="1 2" key="1">
    <citation type="submission" date="2023-07" db="EMBL/GenBank/DDBJ databases">
        <authorList>
            <person name="Peeters C."/>
        </authorList>
    </citation>
    <scope>NUCLEOTIDE SEQUENCE [LARGE SCALE GENOMIC DNA]</scope>
    <source>
        <strain evidence="1 2">LMG 18091</strain>
    </source>
</reference>
<keyword evidence="2" id="KW-1185">Reference proteome</keyword>
<dbReference type="Proteomes" id="UP001189915">
    <property type="component" value="Unassembled WGS sequence"/>
</dbReference>
<dbReference type="AlphaFoldDB" id="A0AAD2EL28"/>
<organism evidence="1 2">
    <name type="scientific">Ralstonia wenshanensis</name>
    <dbReference type="NCBI Taxonomy" id="2842456"/>
    <lineage>
        <taxon>Bacteria</taxon>
        <taxon>Pseudomonadati</taxon>
        <taxon>Pseudomonadota</taxon>
        <taxon>Betaproteobacteria</taxon>
        <taxon>Burkholderiales</taxon>
        <taxon>Burkholderiaceae</taxon>
        <taxon>Ralstonia</taxon>
    </lineage>
</organism>
<comment type="caution">
    <text evidence="1">The sequence shown here is derived from an EMBL/GenBank/DDBJ whole genome shotgun (WGS) entry which is preliminary data.</text>
</comment>
<dbReference type="InterPro" id="IPR016024">
    <property type="entry name" value="ARM-type_fold"/>
</dbReference>
<evidence type="ECO:0000313" key="2">
    <source>
        <dbReference type="Proteomes" id="UP001189915"/>
    </source>
</evidence>
<accession>A0AAD2EL28</accession>
<gene>
    <name evidence="1" type="ORF">LMG18091_00511</name>
</gene>
<dbReference type="EMBL" id="CATWAF010000001">
    <property type="protein sequence ID" value="CAJ0686072.1"/>
    <property type="molecule type" value="Genomic_DNA"/>
</dbReference>
<proteinExistence type="predicted"/>
<sequence>MLVAYLSSMAQPSPRSQSQRSDPLSEARLWSQNSISFGPYAITRAIDLGGSSCLELIIERVNDWVLEVRKIARQGLRALLFTVPSEHFVSLLPKIRSLAAATRTDHRSWLLEFEQQLVQVGGATAIIAAMAGADFRLRRAAYFVALDHELLPITELATIGLKSGDIMVARRAVTLLGRIPRQERPLCTALAATSPFGPVRHAAFMHVAEN</sequence>